<evidence type="ECO:0000313" key="5">
    <source>
        <dbReference type="Proteomes" id="UP000230233"/>
    </source>
</evidence>
<organism evidence="4 5">
    <name type="scientific">Caenorhabditis nigoni</name>
    <dbReference type="NCBI Taxonomy" id="1611254"/>
    <lineage>
        <taxon>Eukaryota</taxon>
        <taxon>Metazoa</taxon>
        <taxon>Ecdysozoa</taxon>
        <taxon>Nematoda</taxon>
        <taxon>Chromadorea</taxon>
        <taxon>Rhabditida</taxon>
        <taxon>Rhabditina</taxon>
        <taxon>Rhabditomorpha</taxon>
        <taxon>Rhabditoidea</taxon>
        <taxon>Rhabditidae</taxon>
        <taxon>Peloderinae</taxon>
        <taxon>Caenorhabditis</taxon>
    </lineage>
</organism>
<dbReference type="SMART" id="SM00225">
    <property type="entry name" value="BTB"/>
    <property type="match status" value="1"/>
</dbReference>
<evidence type="ECO:0000313" key="4">
    <source>
        <dbReference type="EMBL" id="PIC17015.1"/>
    </source>
</evidence>
<feature type="compositionally biased region" description="Basic and acidic residues" evidence="1">
    <location>
        <begin position="96"/>
        <end position="105"/>
    </location>
</feature>
<dbReference type="PROSITE" id="PS50144">
    <property type="entry name" value="MATH"/>
    <property type="match status" value="1"/>
</dbReference>
<sequence length="434" mass="49796">MLLTKFSVAQPRSLFEEVLSPFRNKGALRKKMRGVRRRQQTPFTSDNARTANHGRNSRVDAIAEVPQNLTNYDESNQSLKRRLDEVTERLQSLEESVSKTRKIENEEVSTESTNNKVKESSSNSVVSKPIQKEEKRFVLKYVLNDVEKFVEGELHRSVKENHFNVDSFIAVQRLDGHLSVFFHIRGPKNEKDIKWAVETKGELIIYGKNRKRKVMSIDHRHETSYGWGSDKFLKFNDVKNEYLINGSLSVEAHIQIMETSGLEREKIRTFDESQKEVSDFVVSVRDTKFHVQKMFLAAQSAVFRASLLGNFAESKKTEMTLNGIDPADFHYFLEVLYGEDAVDESTVEGIALLADMYDAPSAIRRCESFLINESKKSLKKKLQMASRYHLEDLKNKCIKNIKSIGQLQSVLPANINDLDHDVMGKLLQKSISLQ</sequence>
<keyword evidence="5" id="KW-1185">Reference proteome</keyword>
<comment type="caution">
    <text evidence="4">The sequence shown here is derived from an EMBL/GenBank/DDBJ whole genome shotgun (WGS) entry which is preliminary data.</text>
</comment>
<dbReference type="OrthoDB" id="5859522at2759"/>
<gene>
    <name evidence="4" type="primary">Cnig_chr_X.g23411</name>
    <name evidence="4" type="ORF">B9Z55_023411</name>
</gene>
<dbReference type="InterPro" id="IPR002083">
    <property type="entry name" value="MATH/TRAF_dom"/>
</dbReference>
<feature type="compositionally biased region" description="Polar residues" evidence="1">
    <location>
        <begin position="40"/>
        <end position="54"/>
    </location>
</feature>
<dbReference type="InterPro" id="IPR000210">
    <property type="entry name" value="BTB/POZ_dom"/>
</dbReference>
<dbReference type="AlphaFoldDB" id="A0A2G5SPF4"/>
<dbReference type="SUPFAM" id="SSF49599">
    <property type="entry name" value="TRAF domain-like"/>
    <property type="match status" value="1"/>
</dbReference>
<dbReference type="PROSITE" id="PS50097">
    <property type="entry name" value="BTB"/>
    <property type="match status" value="1"/>
</dbReference>
<feature type="region of interest" description="Disordered" evidence="1">
    <location>
        <begin position="32"/>
        <end position="55"/>
    </location>
</feature>
<evidence type="ECO:0008006" key="6">
    <source>
        <dbReference type="Google" id="ProtNLM"/>
    </source>
</evidence>
<dbReference type="SUPFAM" id="SSF54695">
    <property type="entry name" value="POZ domain"/>
    <property type="match status" value="1"/>
</dbReference>
<dbReference type="Pfam" id="PF00651">
    <property type="entry name" value="BTB"/>
    <property type="match status" value="1"/>
</dbReference>
<dbReference type="Gene3D" id="2.60.210.10">
    <property type="entry name" value="Apoptosis, Tumor Necrosis Factor Receptor Associated Protein 2, Chain A"/>
    <property type="match status" value="1"/>
</dbReference>
<feature type="domain" description="MATH" evidence="3">
    <location>
        <begin position="136"/>
        <end position="254"/>
    </location>
</feature>
<evidence type="ECO:0000259" key="3">
    <source>
        <dbReference type="PROSITE" id="PS50144"/>
    </source>
</evidence>
<dbReference type="CDD" id="cd00121">
    <property type="entry name" value="MATH"/>
    <property type="match status" value="1"/>
</dbReference>
<dbReference type="InterPro" id="IPR052664">
    <property type="entry name" value="BTB-MATH_domain_protein"/>
</dbReference>
<feature type="compositionally biased region" description="Low complexity" evidence="1">
    <location>
        <begin position="110"/>
        <end position="126"/>
    </location>
</feature>
<dbReference type="InterPro" id="IPR011333">
    <property type="entry name" value="SKP1/BTB/POZ_sf"/>
</dbReference>
<dbReference type="PANTHER" id="PTHR22743:SF165">
    <property type="entry name" value="BTB AND MATH DOMAIN CONTAINING-RELATED"/>
    <property type="match status" value="1"/>
</dbReference>
<feature type="region of interest" description="Disordered" evidence="1">
    <location>
        <begin position="96"/>
        <end position="126"/>
    </location>
</feature>
<feature type="domain" description="BTB" evidence="2">
    <location>
        <begin position="278"/>
        <end position="337"/>
    </location>
</feature>
<name>A0A2G5SPF4_9PELO</name>
<dbReference type="SMART" id="SM00061">
    <property type="entry name" value="MATH"/>
    <property type="match status" value="1"/>
</dbReference>
<dbReference type="PANTHER" id="PTHR22743">
    <property type="entry name" value="MEPRIN/TRAF-LIKE MATH FAMILY-C.ELEGANS"/>
    <property type="match status" value="1"/>
</dbReference>
<dbReference type="EMBL" id="PDUG01000006">
    <property type="protein sequence ID" value="PIC17015.1"/>
    <property type="molecule type" value="Genomic_DNA"/>
</dbReference>
<dbReference type="InterPro" id="IPR008974">
    <property type="entry name" value="TRAF-like"/>
</dbReference>
<protein>
    <recommendedName>
        <fullName evidence="6">BTB domain-containing protein</fullName>
    </recommendedName>
</protein>
<accession>A0A2G5SPF4</accession>
<dbReference type="Pfam" id="PF00917">
    <property type="entry name" value="MATH"/>
    <property type="match status" value="1"/>
</dbReference>
<dbReference type="Proteomes" id="UP000230233">
    <property type="component" value="Chromosome X"/>
</dbReference>
<dbReference type="Gene3D" id="3.30.710.10">
    <property type="entry name" value="Potassium Channel Kv1.1, Chain A"/>
    <property type="match status" value="1"/>
</dbReference>
<reference evidence="5" key="1">
    <citation type="submission" date="2017-10" db="EMBL/GenBank/DDBJ databases">
        <title>Rapid genome shrinkage in a self-fertile nematode reveals novel sperm competition proteins.</title>
        <authorList>
            <person name="Yin D."/>
            <person name="Schwarz E.M."/>
            <person name="Thomas C.G."/>
            <person name="Felde R.L."/>
            <person name="Korf I.F."/>
            <person name="Cutter A.D."/>
            <person name="Schartner C.M."/>
            <person name="Ralston E.J."/>
            <person name="Meyer B.J."/>
            <person name="Haag E.S."/>
        </authorList>
    </citation>
    <scope>NUCLEOTIDE SEQUENCE [LARGE SCALE GENOMIC DNA]</scope>
    <source>
        <strain evidence="5">JU1422</strain>
    </source>
</reference>
<proteinExistence type="predicted"/>
<dbReference type="CDD" id="cd18186">
    <property type="entry name" value="BTB_POZ_ZBTB_KLHL-like"/>
    <property type="match status" value="1"/>
</dbReference>
<evidence type="ECO:0000256" key="1">
    <source>
        <dbReference type="SAM" id="MobiDB-lite"/>
    </source>
</evidence>
<evidence type="ECO:0000259" key="2">
    <source>
        <dbReference type="PROSITE" id="PS50097"/>
    </source>
</evidence>